<keyword evidence="11" id="KW-0067">ATP-binding</keyword>
<comment type="catalytic activity">
    <reaction evidence="18">
        <text>O-phospho-L-seryl-[protein] + H2O = L-seryl-[protein] + phosphate</text>
        <dbReference type="Rhea" id="RHEA:20629"/>
        <dbReference type="Rhea" id="RHEA-COMP:9863"/>
        <dbReference type="Rhea" id="RHEA-COMP:11604"/>
        <dbReference type="ChEBI" id="CHEBI:15377"/>
        <dbReference type="ChEBI" id="CHEBI:29999"/>
        <dbReference type="ChEBI" id="CHEBI:43474"/>
        <dbReference type="ChEBI" id="CHEBI:83421"/>
        <dbReference type="EC" id="3.1.3.16"/>
    </reaction>
</comment>
<comment type="subcellular location">
    <subcellularLocation>
        <location evidence="1">Cell membrane</location>
        <topology evidence="1">Multi-pass membrane protein</topology>
    </subcellularLocation>
</comment>
<dbReference type="GO" id="GO:0006355">
    <property type="term" value="P:regulation of DNA-templated transcription"/>
    <property type="evidence" value="ECO:0007669"/>
    <property type="project" value="InterPro"/>
</dbReference>
<dbReference type="GO" id="GO:0005886">
    <property type="term" value="C:plasma membrane"/>
    <property type="evidence" value="ECO:0007669"/>
    <property type="project" value="UniProtKB-SubCell"/>
</dbReference>
<keyword evidence="12" id="KW-0460">Magnesium</keyword>
<keyword evidence="9" id="KW-0418">Kinase</keyword>
<dbReference type="SMART" id="SM00091">
    <property type="entry name" value="PAS"/>
    <property type="match status" value="1"/>
</dbReference>
<dbReference type="GO" id="GO:0004722">
    <property type="term" value="F:protein serine/threonine phosphatase activity"/>
    <property type="evidence" value="ECO:0007669"/>
    <property type="project" value="UniProtKB-EC"/>
</dbReference>
<evidence type="ECO:0000256" key="20">
    <source>
        <dbReference type="ARBA" id="ARBA00075117"/>
    </source>
</evidence>
<evidence type="ECO:0000313" key="26">
    <source>
        <dbReference type="Proteomes" id="UP000320888"/>
    </source>
</evidence>
<evidence type="ECO:0000256" key="1">
    <source>
        <dbReference type="ARBA" id="ARBA00004651"/>
    </source>
</evidence>
<dbReference type="Pfam" id="PF13581">
    <property type="entry name" value="HATPase_c_2"/>
    <property type="match status" value="1"/>
</dbReference>
<keyword evidence="13" id="KW-0904">Protein phosphatase</keyword>
<dbReference type="InterPro" id="IPR052016">
    <property type="entry name" value="Bact_Sigma-Reg"/>
</dbReference>
<dbReference type="OrthoDB" id="118142at2"/>
<dbReference type="InterPro" id="IPR029151">
    <property type="entry name" value="Sensor-like_sf"/>
</dbReference>
<keyword evidence="16 23" id="KW-0472">Membrane</keyword>
<keyword evidence="5" id="KW-0808">Transferase</keyword>
<dbReference type="InterPro" id="IPR003594">
    <property type="entry name" value="HATPase_dom"/>
</dbReference>
<evidence type="ECO:0000256" key="8">
    <source>
        <dbReference type="ARBA" id="ARBA00022741"/>
    </source>
</evidence>
<dbReference type="SUPFAM" id="SSF81606">
    <property type="entry name" value="PP2C-like"/>
    <property type="match status" value="1"/>
</dbReference>
<evidence type="ECO:0000256" key="4">
    <source>
        <dbReference type="ARBA" id="ARBA00022553"/>
    </source>
</evidence>
<dbReference type="RefSeq" id="WP_143943592.1">
    <property type="nucleotide sequence ID" value="NZ_VKLS01000259.1"/>
</dbReference>
<evidence type="ECO:0000256" key="23">
    <source>
        <dbReference type="SAM" id="Phobius"/>
    </source>
</evidence>
<dbReference type="AlphaFoldDB" id="A0A553Z5P5"/>
<evidence type="ECO:0000256" key="21">
    <source>
        <dbReference type="ARBA" id="ARBA00081350"/>
    </source>
</evidence>
<evidence type="ECO:0000256" key="15">
    <source>
        <dbReference type="ARBA" id="ARBA00023012"/>
    </source>
</evidence>
<keyword evidence="14 23" id="KW-1133">Transmembrane helix</keyword>
<sequence length="936" mass="98693">MRKNGHRAPGTAPPRALRFPWNARSLAGQLMLMQLVLVVVLVAVAALALVLQSRNASTRDAQHRTRALAEAFALAPGTAQALDGRDPTAELQPRAEVIRKSAGVDFVVLLSPQGVRYTDPVPSLIGRHANRMYQDALTEGAFTRTIPGIHGITVTSVVPVARANGSIAGLVSVGVTVKRVQSNTTAELPALLGSAAGVLALSAAGTVLVGRRLRRQTHGLGPAEMTRMYEHHDAVLHAVREGVLIVDADGRLLLTNDEARRLLGLGPDAEGRPVTELGLEPSVAALLTDRCAVSDAVRPAGDRLLVINVRLTDGPGSAASSVATLRDTTELQAVTGRAEAARERLRLLHDVGARVGTTLDVRRTAREMTDVAVPRFADIATIDLADPVLGGNEPDIAGQPLRRTAVTEVPTGTGPDDGSATFAVGEPVTVVRPAAHAQALAEGEPILVSDLSEVPELAGGPTAPGRTGASAEGDTRPADAGRAERIHALGLVSLISVPVRARGRVLGLAEFWRTAASDPFNEDDLALAEELVGRTAVCIDNARRYTREHTTAVALQRSLLPGELPDQDAVDAAYRYLPAQAGVGGDWFDVIPLPGARVALVVGDVVGQGLHAAATMGRLRTAVHNFSTLDLPPEELLGYLDELVSRIDDSGTADTAQVSGATCLYAVYDPASGRCTMATNGHPGPALVLPDGTVSFPDIPVSPPLGLGGEPFETATLELPEGSRLVLFTNGLVSDRHRDLDTGLATLRDVLAGLPDAGPEETCQAILDAMVGPRPGDDIALLVAATRRMDADHVAEWAVPSDPSAVAPVRAEVVGRLGSWGLADLGFATELILSELVTNAIRYATGPVRVRLLRARSLICEVSDGSPTAPHLRRAAMTDEGGRGLYLVSQFAERWGTRYPDRGKVVWTEQSLEPAPMPTEVMSDEDLLDQWDDEEE</sequence>
<dbReference type="SUPFAM" id="SSF55874">
    <property type="entry name" value="ATPase domain of HSP90 chaperone/DNA topoisomerase II/histidine kinase"/>
    <property type="match status" value="1"/>
</dbReference>
<evidence type="ECO:0000256" key="16">
    <source>
        <dbReference type="ARBA" id="ARBA00023136"/>
    </source>
</evidence>
<dbReference type="PROSITE" id="PS50112">
    <property type="entry name" value="PAS"/>
    <property type="match status" value="1"/>
</dbReference>
<evidence type="ECO:0000256" key="17">
    <source>
        <dbReference type="ARBA" id="ARBA00023211"/>
    </source>
</evidence>
<dbReference type="InterPro" id="IPR035965">
    <property type="entry name" value="PAS-like_dom_sf"/>
</dbReference>
<dbReference type="GO" id="GO:0016301">
    <property type="term" value="F:kinase activity"/>
    <property type="evidence" value="ECO:0007669"/>
    <property type="project" value="UniProtKB-KW"/>
</dbReference>
<protein>
    <recommendedName>
        <fullName evidence="2">protein-serine/threonine phosphatase</fullName>
        <ecNumber evidence="2">3.1.3.16</ecNumber>
    </recommendedName>
    <alternativeName>
        <fullName evidence="21">Protein-serine/threonine phosphatase</fullName>
    </alternativeName>
    <alternativeName>
        <fullName evidence="20">Serine/threonine-protein kinase</fullName>
    </alternativeName>
</protein>
<dbReference type="Gene3D" id="3.30.450.20">
    <property type="entry name" value="PAS domain"/>
    <property type="match status" value="2"/>
</dbReference>
<dbReference type="Gene3D" id="3.30.450.40">
    <property type="match status" value="1"/>
</dbReference>
<dbReference type="InterPro" id="IPR001932">
    <property type="entry name" value="PPM-type_phosphatase-like_dom"/>
</dbReference>
<evidence type="ECO:0000256" key="9">
    <source>
        <dbReference type="ARBA" id="ARBA00022777"/>
    </source>
</evidence>
<comment type="function">
    <text evidence="19">Primarily acts as an independent SigF regulator that is sensitive to the osmosensory signal, mediating the cross talk of PknD with the SigF regulon. Possesses both phosphatase and kinase activities. The kinase domain functions as a classic anti-sigma factor-like kinase to phosphorylate the anti-anti-sigma factor domain at the canonical regulatory site, and the phosphatase domain antagonizes this activity.</text>
</comment>
<keyword evidence="7" id="KW-0479">Metal-binding</keyword>
<dbReference type="GO" id="GO:0046872">
    <property type="term" value="F:metal ion binding"/>
    <property type="evidence" value="ECO:0007669"/>
    <property type="project" value="UniProtKB-KW"/>
</dbReference>
<feature type="domain" description="PAS" evidence="24">
    <location>
        <begin position="228"/>
        <end position="268"/>
    </location>
</feature>
<dbReference type="GO" id="GO:0005524">
    <property type="term" value="F:ATP binding"/>
    <property type="evidence" value="ECO:0007669"/>
    <property type="project" value="UniProtKB-KW"/>
</dbReference>
<evidence type="ECO:0000256" key="19">
    <source>
        <dbReference type="ARBA" id="ARBA00056274"/>
    </source>
</evidence>
<keyword evidence="8" id="KW-0547">Nucleotide-binding</keyword>
<evidence type="ECO:0000256" key="13">
    <source>
        <dbReference type="ARBA" id="ARBA00022912"/>
    </source>
</evidence>
<accession>A0A553Z5P5</accession>
<feature type="compositionally biased region" description="Low complexity" evidence="22">
    <location>
        <begin position="458"/>
        <end position="471"/>
    </location>
</feature>
<dbReference type="InterPro" id="IPR029016">
    <property type="entry name" value="GAF-like_dom_sf"/>
</dbReference>
<keyword evidence="26" id="KW-1185">Reference proteome</keyword>
<feature type="transmembrane region" description="Helical" evidence="23">
    <location>
        <begin position="30"/>
        <end position="51"/>
    </location>
</feature>
<dbReference type="PANTHER" id="PTHR43156:SF2">
    <property type="entry name" value="STAGE II SPORULATION PROTEIN E"/>
    <property type="match status" value="1"/>
</dbReference>
<comment type="caution">
    <text evidence="25">The sequence shown here is derived from an EMBL/GenBank/DDBJ whole genome shotgun (WGS) entry which is preliminary data.</text>
</comment>
<evidence type="ECO:0000256" key="3">
    <source>
        <dbReference type="ARBA" id="ARBA00022475"/>
    </source>
</evidence>
<dbReference type="Pfam" id="PF00989">
    <property type="entry name" value="PAS"/>
    <property type="match status" value="1"/>
</dbReference>
<dbReference type="FunFam" id="3.60.40.10:FF:000005">
    <property type="entry name" value="Serine/threonine protein phosphatase"/>
    <property type="match status" value="1"/>
</dbReference>
<dbReference type="Pfam" id="PF07228">
    <property type="entry name" value="SpoIIE"/>
    <property type="match status" value="1"/>
</dbReference>
<dbReference type="Proteomes" id="UP000320888">
    <property type="component" value="Unassembled WGS sequence"/>
</dbReference>
<keyword evidence="6 23" id="KW-0812">Transmembrane</keyword>
<proteinExistence type="predicted"/>
<keyword evidence="17" id="KW-0464">Manganese</keyword>
<dbReference type="SMART" id="SM00331">
    <property type="entry name" value="PP2C_SIG"/>
    <property type="match status" value="1"/>
</dbReference>
<dbReference type="InterPro" id="IPR036457">
    <property type="entry name" value="PPM-type-like_dom_sf"/>
</dbReference>
<evidence type="ECO:0000256" key="14">
    <source>
        <dbReference type="ARBA" id="ARBA00022989"/>
    </source>
</evidence>
<keyword evidence="15" id="KW-0902">Two-component regulatory system</keyword>
<evidence type="ECO:0000256" key="7">
    <source>
        <dbReference type="ARBA" id="ARBA00022723"/>
    </source>
</evidence>
<dbReference type="InterPro" id="IPR003018">
    <property type="entry name" value="GAF"/>
</dbReference>
<evidence type="ECO:0000256" key="12">
    <source>
        <dbReference type="ARBA" id="ARBA00022842"/>
    </source>
</evidence>
<dbReference type="GO" id="GO:0000160">
    <property type="term" value="P:phosphorelay signal transduction system"/>
    <property type="evidence" value="ECO:0007669"/>
    <property type="project" value="UniProtKB-KW"/>
</dbReference>
<feature type="region of interest" description="Disordered" evidence="22">
    <location>
        <begin position="916"/>
        <end position="936"/>
    </location>
</feature>
<dbReference type="SUPFAM" id="SSF55785">
    <property type="entry name" value="PYP-like sensor domain (PAS domain)"/>
    <property type="match status" value="1"/>
</dbReference>
<dbReference type="InterPro" id="IPR036890">
    <property type="entry name" value="HATPase_C_sf"/>
</dbReference>
<evidence type="ECO:0000256" key="18">
    <source>
        <dbReference type="ARBA" id="ARBA00047761"/>
    </source>
</evidence>
<dbReference type="SUPFAM" id="SSF55781">
    <property type="entry name" value="GAF domain-like"/>
    <property type="match status" value="1"/>
</dbReference>
<dbReference type="InterPro" id="IPR033463">
    <property type="entry name" value="sCache_3"/>
</dbReference>
<dbReference type="CDD" id="cd16936">
    <property type="entry name" value="HATPase_RsbW-like"/>
    <property type="match status" value="1"/>
</dbReference>
<dbReference type="Gene3D" id="3.60.40.10">
    <property type="entry name" value="PPM-type phosphatase domain"/>
    <property type="match status" value="1"/>
</dbReference>
<keyword evidence="3" id="KW-1003">Cell membrane</keyword>
<evidence type="ECO:0000256" key="2">
    <source>
        <dbReference type="ARBA" id="ARBA00013081"/>
    </source>
</evidence>
<feature type="transmembrane region" description="Helical" evidence="23">
    <location>
        <begin position="188"/>
        <end position="209"/>
    </location>
</feature>
<reference evidence="25 26" key="1">
    <citation type="submission" date="2019-07" db="EMBL/GenBank/DDBJ databases">
        <title>Draft genome for Streptomyces benahoarensis MZ03-48.</title>
        <authorList>
            <person name="Gonzalez-Pimentel J.L."/>
        </authorList>
    </citation>
    <scope>NUCLEOTIDE SEQUENCE [LARGE SCALE GENOMIC DNA]</scope>
    <source>
        <strain evidence="25 26">MZ03-48</strain>
    </source>
</reference>
<dbReference type="Pfam" id="PF17203">
    <property type="entry name" value="sCache_3_2"/>
    <property type="match status" value="1"/>
</dbReference>
<keyword evidence="4" id="KW-0597">Phosphoprotein</keyword>
<organism evidence="25 26">
    <name type="scientific">Streptomyces benahoarensis</name>
    <dbReference type="NCBI Taxonomy" id="2595054"/>
    <lineage>
        <taxon>Bacteria</taxon>
        <taxon>Bacillati</taxon>
        <taxon>Actinomycetota</taxon>
        <taxon>Actinomycetes</taxon>
        <taxon>Kitasatosporales</taxon>
        <taxon>Streptomycetaceae</taxon>
        <taxon>Streptomyces</taxon>
    </lineage>
</organism>
<dbReference type="InterPro" id="IPR000014">
    <property type="entry name" value="PAS"/>
</dbReference>
<keyword evidence="10" id="KW-0378">Hydrolase</keyword>
<evidence type="ECO:0000256" key="6">
    <source>
        <dbReference type="ARBA" id="ARBA00022692"/>
    </source>
</evidence>
<evidence type="ECO:0000256" key="11">
    <source>
        <dbReference type="ARBA" id="ARBA00022840"/>
    </source>
</evidence>
<feature type="region of interest" description="Disordered" evidence="22">
    <location>
        <begin position="455"/>
        <end position="479"/>
    </location>
</feature>
<dbReference type="FunFam" id="3.30.450.40:FF:000035">
    <property type="entry name" value="PAS sensor protein"/>
    <property type="match status" value="1"/>
</dbReference>
<feature type="compositionally biased region" description="Acidic residues" evidence="22">
    <location>
        <begin position="922"/>
        <end position="936"/>
    </location>
</feature>
<dbReference type="Pfam" id="PF01590">
    <property type="entry name" value="GAF"/>
    <property type="match status" value="1"/>
</dbReference>
<evidence type="ECO:0000256" key="22">
    <source>
        <dbReference type="SAM" id="MobiDB-lite"/>
    </source>
</evidence>
<evidence type="ECO:0000313" key="25">
    <source>
        <dbReference type="EMBL" id="TSB36776.1"/>
    </source>
</evidence>
<dbReference type="EC" id="3.1.3.16" evidence="2"/>
<dbReference type="FunFam" id="3.30.565.10:FF:000028">
    <property type="entry name" value="PAS sensor protein"/>
    <property type="match status" value="1"/>
</dbReference>
<dbReference type="EMBL" id="VKLS01000259">
    <property type="protein sequence ID" value="TSB36776.1"/>
    <property type="molecule type" value="Genomic_DNA"/>
</dbReference>
<dbReference type="SUPFAM" id="SSF103190">
    <property type="entry name" value="Sensory domain-like"/>
    <property type="match status" value="1"/>
</dbReference>
<evidence type="ECO:0000256" key="10">
    <source>
        <dbReference type="ARBA" id="ARBA00022801"/>
    </source>
</evidence>
<name>A0A553Z5P5_9ACTN</name>
<dbReference type="PANTHER" id="PTHR43156">
    <property type="entry name" value="STAGE II SPORULATION PROTEIN E-RELATED"/>
    <property type="match status" value="1"/>
</dbReference>
<dbReference type="CDD" id="cd00130">
    <property type="entry name" value="PAS"/>
    <property type="match status" value="1"/>
</dbReference>
<gene>
    <name evidence="25" type="ORF">FNZ23_19290</name>
</gene>
<evidence type="ECO:0000259" key="24">
    <source>
        <dbReference type="PROSITE" id="PS50112"/>
    </source>
</evidence>
<dbReference type="Gene3D" id="3.30.565.10">
    <property type="entry name" value="Histidine kinase-like ATPase, C-terminal domain"/>
    <property type="match status" value="1"/>
</dbReference>
<evidence type="ECO:0000256" key="5">
    <source>
        <dbReference type="ARBA" id="ARBA00022679"/>
    </source>
</evidence>
<dbReference type="InterPro" id="IPR013767">
    <property type="entry name" value="PAS_fold"/>
</dbReference>
<dbReference type="SMART" id="SM00065">
    <property type="entry name" value="GAF"/>
    <property type="match status" value="1"/>
</dbReference>